<gene>
    <name evidence="1" type="ORF">Vadar_018493</name>
</gene>
<accession>A0ACB7ZER3</accession>
<protein>
    <submittedName>
        <fullName evidence="1">Uncharacterized protein</fullName>
    </submittedName>
</protein>
<dbReference type="EMBL" id="CM037162">
    <property type="protein sequence ID" value="KAH7863517.1"/>
    <property type="molecule type" value="Genomic_DNA"/>
</dbReference>
<evidence type="ECO:0000313" key="1">
    <source>
        <dbReference type="EMBL" id="KAH7863517.1"/>
    </source>
</evidence>
<evidence type="ECO:0000313" key="2">
    <source>
        <dbReference type="Proteomes" id="UP000828048"/>
    </source>
</evidence>
<sequence length="426" mass="47416">MDHEINIDPSSSLSLQQRLQYIIQSRCEHWAYAIFWQATKDDVNNKFILSWGDGYFRGTKPYSVPNKFANNGHDNDLEIDPLVDGHVTEQEYWLYMMSMTKSFVAGDGILGWSFNAGVYVWLAGEHELKRCNCERANQADMHGIQTLVCISTSCGVVELGSSEIIKEELDLLLLAKSLFGLNDTSTVLTKQPSTGHVNQVPRGETAGSYSGPSINSESLLQSNSKVILGSKKRGRSSMARGQTVLDHVEAERQRREKLNHLFCELRGVVPNVSRMDKASLLADAIAYIKGLQTNIEEFKAKLQAKSQESNTSCPCMDNNQSTSITHVNLHSRSLVSSNGIGIGITPAEVDVKIIGSEAVIRVQCVDVNYPVARLMNAIRDLEYHVRHASTYKVNELVFQDVLVRVPDGLTRSEAALKIAILRRFLI</sequence>
<dbReference type="Proteomes" id="UP000828048">
    <property type="component" value="Chromosome 12"/>
</dbReference>
<reference evidence="1 2" key="1">
    <citation type="journal article" date="2021" name="Hortic Res">
        <title>High-quality reference genome and annotation aids understanding of berry development for evergreen blueberry (Vaccinium darrowii).</title>
        <authorList>
            <person name="Yu J."/>
            <person name="Hulse-Kemp A.M."/>
            <person name="Babiker E."/>
            <person name="Staton M."/>
        </authorList>
    </citation>
    <scope>NUCLEOTIDE SEQUENCE [LARGE SCALE GENOMIC DNA]</scope>
    <source>
        <strain evidence="2">cv. NJ 8807/NJ 8810</strain>
        <tissue evidence="1">Young leaf</tissue>
    </source>
</reference>
<proteinExistence type="predicted"/>
<organism evidence="1 2">
    <name type="scientific">Vaccinium darrowii</name>
    <dbReference type="NCBI Taxonomy" id="229202"/>
    <lineage>
        <taxon>Eukaryota</taxon>
        <taxon>Viridiplantae</taxon>
        <taxon>Streptophyta</taxon>
        <taxon>Embryophyta</taxon>
        <taxon>Tracheophyta</taxon>
        <taxon>Spermatophyta</taxon>
        <taxon>Magnoliopsida</taxon>
        <taxon>eudicotyledons</taxon>
        <taxon>Gunneridae</taxon>
        <taxon>Pentapetalae</taxon>
        <taxon>asterids</taxon>
        <taxon>Ericales</taxon>
        <taxon>Ericaceae</taxon>
        <taxon>Vaccinioideae</taxon>
        <taxon>Vaccinieae</taxon>
        <taxon>Vaccinium</taxon>
    </lineage>
</organism>
<keyword evidence="2" id="KW-1185">Reference proteome</keyword>
<comment type="caution">
    <text evidence="1">The sequence shown here is derived from an EMBL/GenBank/DDBJ whole genome shotgun (WGS) entry which is preliminary data.</text>
</comment>
<name>A0ACB7ZER3_9ERIC</name>